<comment type="caution">
    <text evidence="6">The sequence shown here is derived from an EMBL/GenBank/DDBJ whole genome shotgun (WGS) entry which is preliminary data.</text>
</comment>
<dbReference type="SUPFAM" id="SSF52172">
    <property type="entry name" value="CheY-like"/>
    <property type="match status" value="1"/>
</dbReference>
<protein>
    <submittedName>
        <fullName evidence="6">Response regulator transcription factor</fullName>
    </submittedName>
</protein>
<evidence type="ECO:0000313" key="7">
    <source>
        <dbReference type="Proteomes" id="UP001500151"/>
    </source>
</evidence>
<dbReference type="Pfam" id="PF00072">
    <property type="entry name" value="Response_reg"/>
    <property type="match status" value="1"/>
</dbReference>
<dbReference type="PROSITE" id="PS50110">
    <property type="entry name" value="RESPONSE_REGULATORY"/>
    <property type="match status" value="1"/>
</dbReference>
<dbReference type="Proteomes" id="UP001500151">
    <property type="component" value="Unassembled WGS sequence"/>
</dbReference>
<gene>
    <name evidence="6" type="ORF">GCM10010307_12510</name>
</gene>
<evidence type="ECO:0000313" key="6">
    <source>
        <dbReference type="EMBL" id="GAA2625444.1"/>
    </source>
</evidence>
<dbReference type="PANTHER" id="PTHR43214">
    <property type="entry name" value="TWO-COMPONENT RESPONSE REGULATOR"/>
    <property type="match status" value="1"/>
</dbReference>
<dbReference type="InterPro" id="IPR039420">
    <property type="entry name" value="WalR-like"/>
</dbReference>
<dbReference type="InterPro" id="IPR016032">
    <property type="entry name" value="Sig_transdc_resp-reg_C-effctor"/>
</dbReference>
<feature type="domain" description="HTH luxR-type" evidence="4">
    <location>
        <begin position="158"/>
        <end position="223"/>
    </location>
</feature>
<accession>A0ABN3QFU6</accession>
<evidence type="ECO:0000259" key="5">
    <source>
        <dbReference type="PROSITE" id="PS50110"/>
    </source>
</evidence>
<keyword evidence="1" id="KW-0238">DNA-binding</keyword>
<evidence type="ECO:0000256" key="3">
    <source>
        <dbReference type="SAM" id="MobiDB-lite"/>
    </source>
</evidence>
<dbReference type="PRINTS" id="PR00038">
    <property type="entry name" value="HTHLUXR"/>
</dbReference>
<feature type="compositionally biased region" description="Polar residues" evidence="3">
    <location>
        <begin position="12"/>
        <end position="21"/>
    </location>
</feature>
<evidence type="ECO:0000259" key="4">
    <source>
        <dbReference type="PROSITE" id="PS50043"/>
    </source>
</evidence>
<feature type="domain" description="Response regulatory" evidence="5">
    <location>
        <begin position="28"/>
        <end position="144"/>
    </location>
</feature>
<evidence type="ECO:0000256" key="1">
    <source>
        <dbReference type="ARBA" id="ARBA00023125"/>
    </source>
</evidence>
<dbReference type="CDD" id="cd06170">
    <property type="entry name" value="LuxR_C_like"/>
    <property type="match status" value="1"/>
</dbReference>
<feature type="region of interest" description="Disordered" evidence="3">
    <location>
        <begin position="1"/>
        <end position="21"/>
    </location>
</feature>
<dbReference type="InterPro" id="IPR000792">
    <property type="entry name" value="Tscrpt_reg_LuxR_C"/>
</dbReference>
<sequence>MMHKLPVRRLTETTQAASDKTGSSMASRIAIAGSALLTAELMAASLSREEGLEVVTVVSNYHKLVEVVERKEADVTLIDPDRVHGDCVAVACEIRKARPACGVALVVDAPTRTFVDQALRAGVLGIVPKTAGLRRLIDSVRGVASGQVVMDPQLLSVVGRQDGPLTDREADVLRLTASGASVKEMAGELYLTAGTIRNLASAAIKKLDARNRYDAVRIASERCWI</sequence>
<organism evidence="6 7">
    <name type="scientific">Streptomyces vastus</name>
    <dbReference type="NCBI Taxonomy" id="285451"/>
    <lineage>
        <taxon>Bacteria</taxon>
        <taxon>Bacillati</taxon>
        <taxon>Actinomycetota</taxon>
        <taxon>Actinomycetes</taxon>
        <taxon>Kitasatosporales</taxon>
        <taxon>Streptomycetaceae</taxon>
        <taxon>Streptomyces</taxon>
    </lineage>
</organism>
<dbReference type="InterPro" id="IPR001789">
    <property type="entry name" value="Sig_transdc_resp-reg_receiver"/>
</dbReference>
<evidence type="ECO:0000256" key="2">
    <source>
        <dbReference type="PROSITE-ProRule" id="PRU00169"/>
    </source>
</evidence>
<dbReference type="SUPFAM" id="SSF46894">
    <property type="entry name" value="C-terminal effector domain of the bipartite response regulators"/>
    <property type="match status" value="1"/>
</dbReference>
<dbReference type="EMBL" id="BAAASJ010000016">
    <property type="protein sequence ID" value="GAA2625444.1"/>
    <property type="molecule type" value="Genomic_DNA"/>
</dbReference>
<name>A0ABN3QFU6_9ACTN</name>
<proteinExistence type="predicted"/>
<dbReference type="Gene3D" id="3.40.50.2300">
    <property type="match status" value="1"/>
</dbReference>
<dbReference type="PANTHER" id="PTHR43214:SF42">
    <property type="entry name" value="TRANSCRIPTIONAL REGULATORY PROTEIN DESR"/>
    <property type="match status" value="1"/>
</dbReference>
<keyword evidence="2" id="KW-0597">Phosphoprotein</keyword>
<reference evidence="6 7" key="1">
    <citation type="journal article" date="2019" name="Int. J. Syst. Evol. Microbiol.">
        <title>The Global Catalogue of Microorganisms (GCM) 10K type strain sequencing project: providing services to taxonomists for standard genome sequencing and annotation.</title>
        <authorList>
            <consortium name="The Broad Institute Genomics Platform"/>
            <consortium name="The Broad Institute Genome Sequencing Center for Infectious Disease"/>
            <person name="Wu L."/>
            <person name="Ma J."/>
        </authorList>
    </citation>
    <scope>NUCLEOTIDE SEQUENCE [LARGE SCALE GENOMIC DNA]</scope>
    <source>
        <strain evidence="6 7">JCM 4524</strain>
    </source>
</reference>
<dbReference type="InterPro" id="IPR011006">
    <property type="entry name" value="CheY-like_superfamily"/>
</dbReference>
<keyword evidence="7" id="KW-1185">Reference proteome</keyword>
<dbReference type="SMART" id="SM00421">
    <property type="entry name" value="HTH_LUXR"/>
    <property type="match status" value="1"/>
</dbReference>
<feature type="modified residue" description="4-aspartylphosphate" evidence="2">
    <location>
        <position position="79"/>
    </location>
</feature>
<dbReference type="Pfam" id="PF00196">
    <property type="entry name" value="GerE"/>
    <property type="match status" value="1"/>
</dbReference>
<dbReference type="PROSITE" id="PS50043">
    <property type="entry name" value="HTH_LUXR_2"/>
    <property type="match status" value="1"/>
</dbReference>